<protein>
    <recommendedName>
        <fullName evidence="3">Fluoroacetyl-CoA-specific thioesterase-like domain-containing protein</fullName>
    </recommendedName>
</protein>
<feature type="binding site" evidence="2">
    <location>
        <position position="68"/>
    </location>
    <ligand>
        <name>substrate</name>
    </ligand>
</feature>
<evidence type="ECO:0000313" key="5">
    <source>
        <dbReference type="Proteomes" id="UP000069771"/>
    </source>
</evidence>
<dbReference type="AlphaFoldDB" id="A0A140DXP1"/>
<dbReference type="PANTHER" id="PTHR36934:SF1">
    <property type="entry name" value="THIOESTERASE DOMAIN-CONTAINING PROTEIN"/>
    <property type="match status" value="1"/>
</dbReference>
<dbReference type="PANTHER" id="PTHR36934">
    <property type="entry name" value="BLR0278 PROTEIN"/>
    <property type="match status" value="1"/>
</dbReference>
<reference evidence="4 5" key="1">
    <citation type="journal article" date="2016" name="Gut Pathog.">
        <title>Whole genome sequencing of "Faecalibaculum rodentium" ALO17, isolated from C57BL/6J laboratory mouse feces.</title>
        <authorList>
            <person name="Lim S."/>
            <person name="Chang D.H."/>
            <person name="Ahn S."/>
            <person name="Kim B.C."/>
        </authorList>
    </citation>
    <scope>NUCLEOTIDE SEQUENCE [LARGE SCALE GENOMIC DNA]</scope>
    <source>
        <strain evidence="4 5">Alo17</strain>
    </source>
</reference>
<gene>
    <name evidence="4" type="ORF">AALO17_22840</name>
</gene>
<dbReference type="PIRSF" id="PIRSF014972">
    <property type="entry name" value="FlK"/>
    <property type="match status" value="1"/>
</dbReference>
<evidence type="ECO:0000256" key="1">
    <source>
        <dbReference type="PIRSR" id="PIRSR014972-1"/>
    </source>
</evidence>
<dbReference type="GeneID" id="78478844"/>
<name>A0A140DXP1_9FIRM</name>
<dbReference type="InterPro" id="IPR025540">
    <property type="entry name" value="FlK"/>
</dbReference>
<feature type="active site" evidence="1">
    <location>
        <position position="75"/>
    </location>
</feature>
<dbReference type="OrthoDB" id="6902891at2"/>
<dbReference type="Gene3D" id="3.10.129.10">
    <property type="entry name" value="Hotdog Thioesterase"/>
    <property type="match status" value="1"/>
</dbReference>
<accession>A0A140DXP1</accession>
<evidence type="ECO:0000313" key="4">
    <source>
        <dbReference type="EMBL" id="AMK55418.1"/>
    </source>
</evidence>
<feature type="active site" evidence="1">
    <location>
        <position position="33"/>
    </location>
</feature>
<dbReference type="RefSeq" id="WP_067559038.1">
    <property type="nucleotide sequence ID" value="NZ_CANAUQ010000062.1"/>
</dbReference>
<dbReference type="InterPro" id="IPR029069">
    <property type="entry name" value="HotDog_dom_sf"/>
</dbReference>
<evidence type="ECO:0000259" key="3">
    <source>
        <dbReference type="Pfam" id="PF22636"/>
    </source>
</evidence>
<evidence type="ECO:0000256" key="2">
    <source>
        <dbReference type="PIRSR" id="PIRSR014972-2"/>
    </source>
</evidence>
<dbReference type="SUPFAM" id="SSF54637">
    <property type="entry name" value="Thioesterase/thiol ester dehydrase-isomerase"/>
    <property type="match status" value="1"/>
</dbReference>
<feature type="active site" evidence="1">
    <location>
        <position position="41"/>
    </location>
</feature>
<dbReference type="Pfam" id="PF22636">
    <property type="entry name" value="FlK"/>
    <property type="match status" value="1"/>
</dbReference>
<dbReference type="InterPro" id="IPR054485">
    <property type="entry name" value="FlK-like_dom"/>
</dbReference>
<organism evidence="4 5">
    <name type="scientific">Faecalibaculum rodentium</name>
    <dbReference type="NCBI Taxonomy" id="1702221"/>
    <lineage>
        <taxon>Bacteria</taxon>
        <taxon>Bacillati</taxon>
        <taxon>Bacillota</taxon>
        <taxon>Erysipelotrichia</taxon>
        <taxon>Erysipelotrichales</taxon>
        <taxon>Erysipelotrichaceae</taxon>
        <taxon>Faecalibaculum</taxon>
    </lineage>
</organism>
<dbReference type="EMBL" id="CP011391">
    <property type="protein sequence ID" value="AMK55418.1"/>
    <property type="molecule type" value="Genomic_DNA"/>
</dbReference>
<feature type="domain" description="Fluoroacetyl-CoA-specific thioesterase-like" evidence="3">
    <location>
        <begin position="14"/>
        <end position="124"/>
    </location>
</feature>
<proteinExistence type="predicted"/>
<dbReference type="KEGG" id="fro:AALO17_22840"/>
<keyword evidence="5" id="KW-1185">Reference proteome</keyword>
<dbReference type="Proteomes" id="UP000069771">
    <property type="component" value="Chromosome"/>
</dbReference>
<feature type="binding site" evidence="2">
    <location>
        <position position="68"/>
    </location>
    <ligand>
        <name>CoA</name>
        <dbReference type="ChEBI" id="CHEBI:57287"/>
    </ligand>
</feature>
<sequence>MNMMNKYVDLEKVVEESGLASTMKSGSLAVLATPQLAAWMEETACACIGQANDLTVEPEEQEAMTSVGTKLNLDHLKASPLGATIKVRATLTKVDGRKMEFWCEAWQGNDLIGQASHTRVMVDAAKFVNKTYGFKQ</sequence>
<feature type="binding site" evidence="2">
    <location>
        <position position="119"/>
    </location>
    <ligand>
        <name>substrate</name>
    </ligand>
</feature>